<evidence type="ECO:0000313" key="3">
    <source>
        <dbReference type="Proteomes" id="UP000000609"/>
    </source>
</evidence>
<evidence type="ECO:0000313" key="2">
    <source>
        <dbReference type="EMBL" id="AAU28985.1"/>
    </source>
</evidence>
<organism evidence="2 3">
    <name type="scientific">Legionella pneumophila subsp. pneumophila (strain Philadelphia 1 / ATCC 33152 / DSM 7513)</name>
    <dbReference type="NCBI Taxonomy" id="272624"/>
    <lineage>
        <taxon>Bacteria</taxon>
        <taxon>Pseudomonadati</taxon>
        <taxon>Pseudomonadota</taxon>
        <taxon>Gammaproteobacteria</taxon>
        <taxon>Legionellales</taxon>
        <taxon>Legionellaceae</taxon>
        <taxon>Legionella</taxon>
    </lineage>
</organism>
<dbReference type="EMBL" id="AE017354">
    <property type="protein sequence ID" value="AAU28985.1"/>
    <property type="molecule type" value="Genomic_DNA"/>
</dbReference>
<dbReference type="InterPro" id="IPR036278">
    <property type="entry name" value="Sialidase_sf"/>
</dbReference>
<dbReference type="PANTHER" id="PTHR43752">
    <property type="entry name" value="BNR/ASP-BOX REPEAT FAMILY PROTEIN"/>
    <property type="match status" value="1"/>
</dbReference>
<dbReference type="InterPro" id="IPR011040">
    <property type="entry name" value="Sialidase"/>
</dbReference>
<dbReference type="PaxDb" id="272624-lpg2939"/>
<gene>
    <name evidence="2" type="ordered locus">lpg2939</name>
</gene>
<dbReference type="AlphaFoldDB" id="Q5ZRE3"/>
<reference evidence="2 3" key="1">
    <citation type="journal article" date="2004" name="Science">
        <title>The genomic sequence of the accidental pathogen Legionella pneumophila.</title>
        <authorList>
            <person name="Chien M."/>
            <person name="Morozova I."/>
            <person name="Shi S."/>
            <person name="Sheng H."/>
            <person name="Chen J."/>
            <person name="Gomez S.M."/>
            <person name="Asamani G."/>
            <person name="Hill K."/>
            <person name="Nuara J."/>
            <person name="Feder M."/>
            <person name="Rineer J."/>
            <person name="Greenberg J.J."/>
            <person name="Steshenko V."/>
            <person name="Park S.H."/>
            <person name="Zhao B."/>
            <person name="Teplitskaya E."/>
            <person name="Edwards J.R."/>
            <person name="Pampou S."/>
            <person name="Georghiou A."/>
            <person name="Chou I.C."/>
            <person name="Iannuccilli W."/>
            <person name="Ulz M.E."/>
            <person name="Kim D.H."/>
            <person name="Geringer-Sameth A."/>
            <person name="Goldsberry C."/>
            <person name="Morozov P."/>
            <person name="Fischer S.G."/>
            <person name="Segal G."/>
            <person name="Qu X."/>
            <person name="Rzhetsky A."/>
            <person name="Zhang P."/>
            <person name="Cayanis E."/>
            <person name="De Jong P.J."/>
            <person name="Ju J."/>
            <person name="Kalachikov S."/>
            <person name="Shuman H.A."/>
            <person name="Russo J.J."/>
        </authorList>
    </citation>
    <scope>NUCLEOTIDE SEQUENCE [LARGE SCALE GENOMIC DNA]</scope>
    <source>
        <strain evidence="3">Philadelphia 1 / ATCC 33152 / DSM 7513</strain>
    </source>
</reference>
<dbReference type="Pfam" id="PF13088">
    <property type="entry name" value="BNR_2"/>
    <property type="match status" value="1"/>
</dbReference>
<evidence type="ECO:0000259" key="1">
    <source>
        <dbReference type="Pfam" id="PF13088"/>
    </source>
</evidence>
<proteinExistence type="predicted"/>
<sequence length="390" mass="44648">MKMNIFQMLMSSKNHLVYLGWLIIVFFIGLLTSKAPKNCAFELSQPIKIENNTNANPVYIREKLPMPKGIKKAHSATLTKVDDSHLLAMYFAGSREGGPDVKIYSSIYDIHRNKWSTPKIVLTREKLRKNSHQLIRKLGNPVIYNQNGKLHLFVVATAFAGWAASKIYHFESLDKGKSFNYKATLYLSPFFNLSTLIRASPLPLVDGGFFLPAYHELESKYPLMLRFDKKGSYTESIQINHIGGQLQPSIIPLSSLNCLAGFRNANKTDHWMRIQYCQEGGLSWLDPQKTNIKNMNNSINLFNFNSEVFLVHNRTHKNNIKGQLVLSRMENSTGIFSYLFTLDTGEINNKSVTYPSTLVDRGYVDIIYDKNANEVIHIRFNKYYLDSLKK</sequence>
<dbReference type="eggNOG" id="COG4692">
    <property type="taxonomic scope" value="Bacteria"/>
</dbReference>
<name>Q5ZRE3_LEGPH</name>
<dbReference type="OrthoDB" id="41724at2"/>
<dbReference type="CAZy" id="GH33">
    <property type="family name" value="Glycoside Hydrolase Family 33"/>
</dbReference>
<dbReference type="SUPFAM" id="SSF50939">
    <property type="entry name" value="Sialidases"/>
    <property type="match status" value="1"/>
</dbReference>
<feature type="domain" description="Sialidase" evidence="1">
    <location>
        <begin position="85"/>
        <end position="366"/>
    </location>
</feature>
<accession>Q5ZRE3</accession>
<dbReference type="HOGENOM" id="CLU_053117_0_0_6"/>
<dbReference type="STRING" id="272624.lpg2939"/>
<keyword evidence="3" id="KW-1185">Reference proteome</keyword>
<dbReference type="PATRIC" id="fig|272624.6.peg.3139"/>
<dbReference type="PANTHER" id="PTHR43752:SF2">
    <property type="entry name" value="BNR_ASP-BOX REPEAT FAMILY PROTEIN"/>
    <property type="match status" value="1"/>
</dbReference>
<dbReference type="Proteomes" id="UP000000609">
    <property type="component" value="Chromosome"/>
</dbReference>
<protein>
    <submittedName>
        <fullName evidence="2">Hypothetical BNR/Asp box repeat protein</fullName>
    </submittedName>
</protein>
<dbReference type="KEGG" id="lpn:lpg2939"/>